<dbReference type="GO" id="GO:0005509">
    <property type="term" value="F:calcium ion binding"/>
    <property type="evidence" value="ECO:0007669"/>
    <property type="project" value="InterPro"/>
</dbReference>
<dbReference type="Proteomes" id="UP000030758">
    <property type="component" value="Unassembled WGS sequence"/>
</dbReference>
<dbReference type="GO" id="GO:0016020">
    <property type="term" value="C:membrane"/>
    <property type="evidence" value="ECO:0007669"/>
    <property type="project" value="UniProtKB-SubCell"/>
</dbReference>
<dbReference type="EMBL" id="KL367510">
    <property type="protein sequence ID" value="KFD67894.1"/>
    <property type="molecule type" value="Genomic_DNA"/>
</dbReference>
<dbReference type="InterPro" id="IPR051022">
    <property type="entry name" value="Notch_Cell-Fate_Det"/>
</dbReference>
<comment type="caution">
    <text evidence="4">Lacks conserved residue(s) required for the propagation of feature annotation.</text>
</comment>
<organism evidence="10">
    <name type="scientific">Trichuris suis</name>
    <name type="common">pig whipworm</name>
    <dbReference type="NCBI Taxonomy" id="68888"/>
    <lineage>
        <taxon>Eukaryota</taxon>
        <taxon>Metazoa</taxon>
        <taxon>Ecdysozoa</taxon>
        <taxon>Nematoda</taxon>
        <taxon>Enoplea</taxon>
        <taxon>Dorylaimia</taxon>
        <taxon>Trichinellida</taxon>
        <taxon>Trichuridae</taxon>
        <taxon>Trichuris</taxon>
    </lineage>
</organism>
<dbReference type="CDD" id="cd00054">
    <property type="entry name" value="EGF_CA"/>
    <property type="match status" value="1"/>
</dbReference>
<keyword evidence="7" id="KW-0732">Signal</keyword>
<dbReference type="InterPro" id="IPR018097">
    <property type="entry name" value="EGF_Ca-bd_CS"/>
</dbReference>
<dbReference type="Proteomes" id="UP000030764">
    <property type="component" value="Unassembled WGS sequence"/>
</dbReference>
<evidence type="ECO:0000256" key="5">
    <source>
        <dbReference type="SAM" id="MobiDB-lite"/>
    </source>
</evidence>
<dbReference type="PANTHER" id="PTHR24049">
    <property type="entry name" value="CRUMBS FAMILY MEMBER"/>
    <property type="match status" value="1"/>
</dbReference>
<proteinExistence type="predicted"/>
<keyword evidence="6" id="KW-0472">Membrane</keyword>
<evidence type="ECO:0000259" key="8">
    <source>
        <dbReference type="PROSITE" id="PS50026"/>
    </source>
</evidence>
<dbReference type="PROSITE" id="PS50026">
    <property type="entry name" value="EGF_3"/>
    <property type="match status" value="1"/>
</dbReference>
<protein>
    <recommendedName>
        <fullName evidence="8">EGF-like domain-containing protein</fullName>
    </recommendedName>
</protein>
<feature type="region of interest" description="Disordered" evidence="5">
    <location>
        <begin position="394"/>
        <end position="493"/>
    </location>
</feature>
<feature type="compositionally biased region" description="Polar residues" evidence="5">
    <location>
        <begin position="477"/>
        <end position="493"/>
    </location>
</feature>
<evidence type="ECO:0000256" key="1">
    <source>
        <dbReference type="ARBA" id="ARBA00022536"/>
    </source>
</evidence>
<feature type="compositionally biased region" description="Polar residues" evidence="5">
    <location>
        <begin position="450"/>
        <end position="463"/>
    </location>
</feature>
<evidence type="ECO:0000256" key="6">
    <source>
        <dbReference type="SAM" id="Phobius"/>
    </source>
</evidence>
<dbReference type="InterPro" id="IPR000742">
    <property type="entry name" value="EGF"/>
</dbReference>
<feature type="signal peptide" evidence="7">
    <location>
        <begin position="1"/>
        <end position="25"/>
    </location>
</feature>
<evidence type="ECO:0000256" key="2">
    <source>
        <dbReference type="ARBA" id="ARBA00022737"/>
    </source>
</evidence>
<evidence type="ECO:0000256" key="3">
    <source>
        <dbReference type="ARBA" id="ARBA00023157"/>
    </source>
</evidence>
<accession>A0A085NEJ8</accession>
<feature type="compositionally biased region" description="Polar residues" evidence="5">
    <location>
        <begin position="406"/>
        <end position="421"/>
    </location>
</feature>
<dbReference type="SUPFAM" id="SSF57196">
    <property type="entry name" value="EGF/Laminin"/>
    <property type="match status" value="1"/>
</dbReference>
<reference evidence="10 11" key="1">
    <citation type="journal article" date="2014" name="Nat. Genet.">
        <title>Genome and transcriptome of the porcine whipworm Trichuris suis.</title>
        <authorList>
            <person name="Jex A.R."/>
            <person name="Nejsum P."/>
            <person name="Schwarz E.M."/>
            <person name="Hu L."/>
            <person name="Young N.D."/>
            <person name="Hall R.S."/>
            <person name="Korhonen P.K."/>
            <person name="Liao S."/>
            <person name="Thamsborg S."/>
            <person name="Xia J."/>
            <person name="Xu P."/>
            <person name="Wang S."/>
            <person name="Scheerlinck J.P."/>
            <person name="Hofmann A."/>
            <person name="Sternberg P.W."/>
            <person name="Wang J."/>
            <person name="Gasser R.B."/>
        </authorList>
    </citation>
    <scope>NUCLEOTIDE SEQUENCE [LARGE SCALE GENOMIC DNA]</scope>
    <source>
        <strain evidence="10">DCEP-RM93F</strain>
        <strain evidence="9">DCEP-RM93M</strain>
    </source>
</reference>
<name>A0A085NEJ8_9BILA</name>
<keyword evidence="6" id="KW-1133">Transmembrane helix</keyword>
<evidence type="ECO:0000256" key="4">
    <source>
        <dbReference type="PROSITE-ProRule" id="PRU00076"/>
    </source>
</evidence>
<keyword evidence="11" id="KW-1185">Reference proteome</keyword>
<evidence type="ECO:0000313" key="10">
    <source>
        <dbReference type="EMBL" id="KFD67894.1"/>
    </source>
</evidence>
<keyword evidence="1 4" id="KW-0245">EGF-like domain</keyword>
<dbReference type="Gene3D" id="2.10.25.10">
    <property type="entry name" value="Laminin"/>
    <property type="match status" value="1"/>
</dbReference>
<keyword evidence="3 4" id="KW-1015">Disulfide bond</keyword>
<feature type="chain" id="PRO_5009376655" description="EGF-like domain-containing protein" evidence="7">
    <location>
        <begin position="26"/>
        <end position="493"/>
    </location>
</feature>
<feature type="domain" description="EGF-like" evidence="8">
    <location>
        <begin position="283"/>
        <end position="319"/>
    </location>
</feature>
<evidence type="ECO:0000313" key="11">
    <source>
        <dbReference type="Proteomes" id="UP000030764"/>
    </source>
</evidence>
<dbReference type="InterPro" id="IPR000152">
    <property type="entry name" value="EGF-type_Asp/Asn_hydroxyl_site"/>
</dbReference>
<dbReference type="PROSITE" id="PS00010">
    <property type="entry name" value="ASX_HYDROXYL"/>
    <property type="match status" value="1"/>
</dbReference>
<sequence>MNASQSPLLKLLVAVFSFAVIMIHAEVKKINGNQTICPFEPIFGKSRDLYGFERGGLCYTLVKRLEKDDRQTNAERLNHKCHVMFKNGRLFYLDQSDLSEGANWRPEVPTFRILNSTSENNWDAYMCIHEKYKNCIMEKKVECAYLEESNGCYWQESMRVYQHAELPYGRPCLNATEWTRTDEKCVCNNCMDTKWAHWTAYTDQRGLQVRTRYRPFSHSPTWPCSFDSTKCCYEVDTSNLGLGDAESLARRVSCAGGGTRQVRSDGWACECPIGLTGIYCEIDYDDCKDNECENNSTCQDLRSDYNCICMPNNTGRLCEISMAHGEEKLDVLDIVPMILNMPLPGIIVGIIFILCTLAIIKISAEKILSRNKRIQYASELSELWKRKFSKSWSRNGKKKKRDDSKSIQTESGNETTQSSSAVELRSFDLESSETGETSENSEDEIEIDKSYSQSSDATSTLRNELSKEQGFPDEQGKMTTTAVSLETESTNQD</sequence>
<dbReference type="PROSITE" id="PS01187">
    <property type="entry name" value="EGF_CA"/>
    <property type="match status" value="1"/>
</dbReference>
<dbReference type="SMART" id="SM00179">
    <property type="entry name" value="EGF_CA"/>
    <property type="match status" value="1"/>
</dbReference>
<keyword evidence="6" id="KW-0812">Transmembrane</keyword>
<feature type="transmembrane region" description="Helical" evidence="6">
    <location>
        <begin position="343"/>
        <end position="364"/>
    </location>
</feature>
<evidence type="ECO:0000313" key="9">
    <source>
        <dbReference type="EMBL" id="KFD48753.1"/>
    </source>
</evidence>
<gene>
    <name evidence="9" type="ORF">M513_10383</name>
    <name evidence="10" type="ORF">M514_10383</name>
</gene>
<dbReference type="EMBL" id="KL363285">
    <property type="protein sequence ID" value="KFD48753.1"/>
    <property type="molecule type" value="Genomic_DNA"/>
</dbReference>
<feature type="disulfide bond" evidence="4">
    <location>
        <begin position="309"/>
        <end position="318"/>
    </location>
</feature>
<dbReference type="PROSITE" id="PS00022">
    <property type="entry name" value="EGF_1"/>
    <property type="match status" value="1"/>
</dbReference>
<evidence type="ECO:0000256" key="7">
    <source>
        <dbReference type="SAM" id="SignalP"/>
    </source>
</evidence>
<dbReference type="AlphaFoldDB" id="A0A085NEJ8"/>
<keyword evidence="2" id="KW-0677">Repeat</keyword>
<dbReference type="InterPro" id="IPR001881">
    <property type="entry name" value="EGF-like_Ca-bd_dom"/>
</dbReference>